<organism evidence="6">
    <name type="scientific">Blastobotrys adeninivorans</name>
    <name type="common">Yeast</name>
    <name type="synonym">Arxula adeninivorans</name>
    <dbReference type="NCBI Taxonomy" id="409370"/>
    <lineage>
        <taxon>Eukaryota</taxon>
        <taxon>Fungi</taxon>
        <taxon>Dikarya</taxon>
        <taxon>Ascomycota</taxon>
        <taxon>Saccharomycotina</taxon>
        <taxon>Dipodascomycetes</taxon>
        <taxon>Dipodascales</taxon>
        <taxon>Trichomonascaceae</taxon>
        <taxon>Blastobotrys</taxon>
    </lineage>
</organism>
<dbReference type="PROSITE" id="PS00678">
    <property type="entry name" value="WD_REPEATS_1"/>
    <property type="match status" value="2"/>
</dbReference>
<dbReference type="PANTHER" id="PTHR19850">
    <property type="entry name" value="GUANINE NUCLEOTIDE-BINDING PROTEIN BETA G PROTEIN BETA"/>
    <property type="match status" value="1"/>
</dbReference>
<sequence length="383" mass="41946">MAAVTLMSMRNMSTQQKMDQVVRLKNDCDTLRNHILVERNKILDSCLTDMGARAPPIGNLRIKSRQVFRGHMGKIYTCKLIHDDCYVLSVGQDGYVLVWDAYTSAKVDALPLEASWVLSAGASRTDNLIATGGFDTAVTVYKLFELDDLTDGSPNRRVRSIRSRTPQCIFRGHSGLVSDIEFVSGSTLVSSSADLTLRTWDLHSGETIQEYRDHLGDINCVRLCPKDNNIVATGAADSMIKVWDLRTRPGASVQTFVASFEVNQLDFFPDGNALCSAGEDGVVRMFDRRSDGQVGQYGGGVDGGGSGVLGPPAVTAVKFTPSGRLICAGRRDGSWGSYDIMTGQWTSHLAHTQEITSIQVGDDGRRLYTSCWDSTIRSWEPVT</sequence>
<dbReference type="Gene3D" id="2.130.10.10">
    <property type="entry name" value="YVTN repeat-like/Quinoprotein amine dehydrogenase"/>
    <property type="match status" value="1"/>
</dbReference>
<evidence type="ECO:0000313" key="6">
    <source>
        <dbReference type="EMBL" id="CDP34977.1"/>
    </source>
</evidence>
<feature type="repeat" description="WD" evidence="5">
    <location>
        <begin position="170"/>
        <end position="210"/>
    </location>
</feature>
<dbReference type="PRINTS" id="PR00319">
    <property type="entry name" value="GPROTEINB"/>
</dbReference>
<dbReference type="PROSITE" id="PS50082">
    <property type="entry name" value="WD_REPEATS_2"/>
    <property type="match status" value="4"/>
</dbReference>
<feature type="repeat" description="WD" evidence="5">
    <location>
        <begin position="68"/>
        <end position="109"/>
    </location>
</feature>
<keyword evidence="4" id="KW-0807">Transducer</keyword>
<feature type="repeat" description="WD" evidence="5">
    <location>
        <begin position="211"/>
        <end position="253"/>
    </location>
</feature>
<dbReference type="EMBL" id="HG937693">
    <property type="protein sequence ID" value="CDP34977.1"/>
    <property type="molecule type" value="Genomic_DNA"/>
</dbReference>
<evidence type="ECO:0000256" key="4">
    <source>
        <dbReference type="ARBA" id="ARBA00023224"/>
    </source>
</evidence>
<keyword evidence="2 5" id="KW-0853">WD repeat</keyword>
<reference evidence="6" key="2">
    <citation type="submission" date="2014-06" db="EMBL/GenBank/DDBJ databases">
        <title>The complete genome of Blastobotrys (Arxula) adeninivorans LS3 - a yeast of biotechnological interest.</title>
        <authorList>
            <person name="Kunze G."/>
            <person name="Gaillardin C."/>
            <person name="Czernicka M."/>
            <person name="Durrens P."/>
            <person name="Martin T."/>
            <person name="Boer E."/>
            <person name="Gabaldon T."/>
            <person name="Cruz J."/>
            <person name="Talla E."/>
            <person name="Marck C."/>
            <person name="Goffeau A."/>
            <person name="Barbe V."/>
            <person name="Baret P."/>
            <person name="Baronian K."/>
            <person name="Beier S."/>
            <person name="Bleykasten C."/>
            <person name="Bode R."/>
            <person name="Casaregola S."/>
            <person name="Despons L."/>
            <person name="Fairhead C."/>
            <person name="Giersberg M."/>
            <person name="Gierski P."/>
            <person name="Hahnel U."/>
            <person name="Hartmann A."/>
            <person name="Jankowska D."/>
            <person name="Jubin C."/>
            <person name="Jung P."/>
            <person name="Lafontaine I."/>
            <person name="Leh-Louis V."/>
            <person name="Lemaire M."/>
            <person name="Marcet-Houben M."/>
            <person name="Mascher M."/>
            <person name="Morel G."/>
            <person name="Richard G.-F."/>
            <person name="Riechen J."/>
            <person name="Sacerdot C."/>
            <person name="Sarkar A."/>
            <person name="Savel G."/>
            <person name="Schacherer J."/>
            <person name="Sherman D."/>
            <person name="Straub M.-L."/>
            <person name="Stein N."/>
            <person name="Thierry A."/>
            <person name="Trautwein-Schult A."/>
            <person name="Westhof E."/>
            <person name="Worch S."/>
            <person name="Dujon B."/>
            <person name="Souciet J.-L."/>
            <person name="Wincker P."/>
            <person name="Scholz U."/>
            <person name="Neuveglise N."/>
        </authorList>
    </citation>
    <scope>NUCLEOTIDE SEQUENCE</scope>
    <source>
        <strain evidence="6">LS3</strain>
    </source>
</reference>
<dbReference type="AlphaFoldDB" id="A0A060T7U7"/>
<proteinExistence type="inferred from homology"/>
<dbReference type="Pfam" id="PF25391">
    <property type="entry name" value="WD40_Gbeta"/>
    <property type="match status" value="1"/>
</dbReference>
<dbReference type="InterPro" id="IPR036322">
    <property type="entry name" value="WD40_repeat_dom_sf"/>
</dbReference>
<evidence type="ECO:0000256" key="3">
    <source>
        <dbReference type="ARBA" id="ARBA00022737"/>
    </source>
</evidence>
<dbReference type="PROSITE" id="PS50294">
    <property type="entry name" value="WD_REPEATS_REGION"/>
    <property type="match status" value="3"/>
</dbReference>
<dbReference type="SMART" id="SM00320">
    <property type="entry name" value="WD40"/>
    <property type="match status" value="7"/>
</dbReference>
<protein>
    <submittedName>
        <fullName evidence="6">ARAD1C24838p</fullName>
    </submittedName>
</protein>
<comment type="similarity">
    <text evidence="1">Belongs to the WD repeat G protein beta family.</text>
</comment>
<dbReference type="GO" id="GO:0007165">
    <property type="term" value="P:signal transduction"/>
    <property type="evidence" value="ECO:0007669"/>
    <property type="project" value="UniProtKB-KW"/>
</dbReference>
<dbReference type="InterPro" id="IPR019775">
    <property type="entry name" value="WD40_repeat_CS"/>
</dbReference>
<gene>
    <name evidence="6" type="ORF">GNLVRS02_ARAD1C24838g</name>
</gene>
<dbReference type="InterPro" id="IPR001680">
    <property type="entry name" value="WD40_rpt"/>
</dbReference>
<dbReference type="SUPFAM" id="SSF50978">
    <property type="entry name" value="WD40 repeat-like"/>
    <property type="match status" value="1"/>
</dbReference>
<evidence type="ECO:0000256" key="2">
    <source>
        <dbReference type="ARBA" id="ARBA00022574"/>
    </source>
</evidence>
<evidence type="ECO:0000256" key="5">
    <source>
        <dbReference type="PROSITE-ProRule" id="PRU00221"/>
    </source>
</evidence>
<feature type="repeat" description="WD" evidence="5">
    <location>
        <begin position="348"/>
        <end position="383"/>
    </location>
</feature>
<dbReference type="InterPro" id="IPR001632">
    <property type="entry name" value="WD40_G-protein_beta-like"/>
</dbReference>
<reference evidence="6" key="1">
    <citation type="submission" date="2014-02" db="EMBL/GenBank/DDBJ databases">
        <authorList>
            <person name="Genoscope - CEA"/>
        </authorList>
    </citation>
    <scope>NUCLEOTIDE SEQUENCE</scope>
    <source>
        <strain evidence="6">LS3</strain>
    </source>
</reference>
<accession>A0A060T7U7</accession>
<dbReference type="PIRSF" id="PIRSF002394">
    <property type="entry name" value="GN-bd_beta"/>
    <property type="match status" value="1"/>
</dbReference>
<dbReference type="PhylomeDB" id="A0A060T7U7"/>
<name>A0A060T7U7_BLAAD</name>
<evidence type="ECO:0000256" key="1">
    <source>
        <dbReference type="ARBA" id="ARBA00009768"/>
    </source>
</evidence>
<dbReference type="InterPro" id="IPR015943">
    <property type="entry name" value="WD40/YVTN_repeat-like_dom_sf"/>
</dbReference>
<dbReference type="InterPro" id="IPR020472">
    <property type="entry name" value="WD40_PAC1"/>
</dbReference>
<dbReference type="InterPro" id="IPR016346">
    <property type="entry name" value="G-protein_beta_1-5"/>
</dbReference>
<dbReference type="CDD" id="cd00200">
    <property type="entry name" value="WD40"/>
    <property type="match status" value="1"/>
</dbReference>
<dbReference type="PRINTS" id="PR00320">
    <property type="entry name" value="GPROTEINBRPT"/>
</dbReference>
<keyword evidence="3" id="KW-0677">Repeat</keyword>